<evidence type="ECO:0000313" key="2">
    <source>
        <dbReference type="Proteomes" id="UP000198881"/>
    </source>
</evidence>
<evidence type="ECO:0008006" key="3">
    <source>
        <dbReference type="Google" id="ProtNLM"/>
    </source>
</evidence>
<sequence>MPSAPSTVRASGRVVEQVGFVESVTRPGHGVAPRFTAELATAEPAPGQISSTGRRLRLVWIGQRVVPGILPGRRLRIRGFVSDQDGMATVYNPRFDLLPKVLRD</sequence>
<proteinExistence type="predicted"/>
<protein>
    <recommendedName>
        <fullName evidence="3">ATP-dependent DNA helicase RecG</fullName>
    </recommendedName>
</protein>
<gene>
    <name evidence="1" type="ORF">SAMN04487966_104123</name>
</gene>
<name>A0A1I7MKH1_9MICC</name>
<keyword evidence="2" id="KW-1185">Reference proteome</keyword>
<accession>A0A1I7MKH1</accession>
<dbReference type="OrthoDB" id="3268233at2"/>
<reference evidence="1 2" key="1">
    <citation type="submission" date="2016-10" db="EMBL/GenBank/DDBJ databases">
        <authorList>
            <person name="de Groot N.N."/>
        </authorList>
    </citation>
    <scope>NUCLEOTIDE SEQUENCE [LARGE SCALE GENOMIC DNA]</scope>
    <source>
        <strain evidence="1 2">CGMCC 1.7054</strain>
    </source>
</reference>
<dbReference type="STRING" id="574650.SAMN04487966_104123"/>
<dbReference type="EMBL" id="FPCG01000004">
    <property type="protein sequence ID" value="SFV22434.1"/>
    <property type="molecule type" value="Genomic_DNA"/>
</dbReference>
<dbReference type="Proteomes" id="UP000198881">
    <property type="component" value="Unassembled WGS sequence"/>
</dbReference>
<organism evidence="1 2">
    <name type="scientific">Micrococcus terreus</name>
    <dbReference type="NCBI Taxonomy" id="574650"/>
    <lineage>
        <taxon>Bacteria</taxon>
        <taxon>Bacillati</taxon>
        <taxon>Actinomycetota</taxon>
        <taxon>Actinomycetes</taxon>
        <taxon>Micrococcales</taxon>
        <taxon>Micrococcaceae</taxon>
        <taxon>Micrococcus</taxon>
    </lineage>
</organism>
<dbReference type="RefSeq" id="WP_091696332.1">
    <property type="nucleotide sequence ID" value="NZ_CAMIGK010000008.1"/>
</dbReference>
<evidence type="ECO:0000313" key="1">
    <source>
        <dbReference type="EMBL" id="SFV22434.1"/>
    </source>
</evidence>
<dbReference type="AlphaFoldDB" id="A0A1I7MKH1"/>